<evidence type="ECO:0000256" key="1">
    <source>
        <dbReference type="ARBA" id="ARBA00010312"/>
    </source>
</evidence>
<evidence type="ECO:0000313" key="8">
    <source>
        <dbReference type="Proteomes" id="UP001143307"/>
    </source>
</evidence>
<accession>A0ABT3SRI8</accession>
<keyword evidence="8" id="KW-1185">Reference proteome</keyword>
<dbReference type="PANTHER" id="PTHR43742:SF6">
    <property type="entry name" value="OXIDOREDUCTASE YYAE-RELATED"/>
    <property type="match status" value="1"/>
</dbReference>
<comment type="caution">
    <text evidence="7">The sequence shown here is derived from an EMBL/GenBank/DDBJ whole genome shotgun (WGS) entry which is preliminary data.</text>
</comment>
<dbReference type="PANTHER" id="PTHR43742">
    <property type="entry name" value="TRIMETHYLAMINE-N-OXIDE REDUCTASE"/>
    <property type="match status" value="1"/>
</dbReference>
<feature type="region of interest" description="Disordered" evidence="5">
    <location>
        <begin position="686"/>
        <end position="717"/>
    </location>
</feature>
<gene>
    <name evidence="7" type="ORF">EYC87_03190</name>
</gene>
<dbReference type="Pfam" id="PF04879">
    <property type="entry name" value="Molybdop_Fe4S4"/>
    <property type="match status" value="1"/>
</dbReference>
<dbReference type="EMBL" id="SHNP01000001">
    <property type="protein sequence ID" value="MCX2972591.1"/>
    <property type="molecule type" value="Genomic_DNA"/>
</dbReference>
<evidence type="ECO:0000313" key="7">
    <source>
        <dbReference type="EMBL" id="MCX2972591.1"/>
    </source>
</evidence>
<keyword evidence="3" id="KW-0408">Iron</keyword>
<evidence type="ECO:0000256" key="3">
    <source>
        <dbReference type="ARBA" id="ARBA00023004"/>
    </source>
</evidence>
<dbReference type="InterPro" id="IPR009010">
    <property type="entry name" value="Asp_de-COase-like_dom_sf"/>
</dbReference>
<feature type="region of interest" description="Disordered" evidence="5">
    <location>
        <begin position="552"/>
        <end position="576"/>
    </location>
</feature>
<dbReference type="RefSeq" id="WP_279251588.1">
    <property type="nucleotide sequence ID" value="NZ_SHNP01000001.1"/>
</dbReference>
<comment type="similarity">
    <text evidence="1">Belongs to the prokaryotic molybdopterin-containing oxidoreductase family.</text>
</comment>
<dbReference type="InterPro" id="IPR050612">
    <property type="entry name" value="Prok_Mopterin_Oxidored"/>
</dbReference>
<keyword evidence="2" id="KW-0479">Metal-binding</keyword>
<evidence type="ECO:0000256" key="2">
    <source>
        <dbReference type="ARBA" id="ARBA00022723"/>
    </source>
</evidence>
<evidence type="ECO:0000259" key="6">
    <source>
        <dbReference type="SMART" id="SM00926"/>
    </source>
</evidence>
<feature type="compositionally biased region" description="Basic and acidic residues" evidence="5">
    <location>
        <begin position="708"/>
        <end position="717"/>
    </location>
</feature>
<dbReference type="Gene3D" id="2.20.25.90">
    <property type="entry name" value="ADC-like domains"/>
    <property type="match status" value="1"/>
</dbReference>
<protein>
    <submittedName>
        <fullName evidence="7">Molybdopterin dinucleotide-binding protein</fullName>
    </submittedName>
</protein>
<dbReference type="Gene3D" id="3.40.50.740">
    <property type="match status" value="1"/>
</dbReference>
<keyword evidence="4" id="KW-0411">Iron-sulfur</keyword>
<dbReference type="Proteomes" id="UP001143307">
    <property type="component" value="Unassembled WGS sequence"/>
</dbReference>
<dbReference type="InterPro" id="IPR006657">
    <property type="entry name" value="MoPterin_dinucl-bd_dom"/>
</dbReference>
<reference evidence="7" key="1">
    <citation type="submission" date="2019-02" db="EMBL/GenBank/DDBJ databases">
        <authorList>
            <person name="Li S.-H."/>
        </authorList>
    </citation>
    <scope>NUCLEOTIDE SEQUENCE</scope>
    <source>
        <strain evidence="7">IMCC8485</strain>
    </source>
</reference>
<dbReference type="Pfam" id="PF00384">
    <property type="entry name" value="Molybdopterin"/>
    <property type="match status" value="1"/>
</dbReference>
<evidence type="ECO:0000256" key="4">
    <source>
        <dbReference type="ARBA" id="ARBA00023014"/>
    </source>
</evidence>
<dbReference type="Pfam" id="PF01568">
    <property type="entry name" value="Molydop_binding"/>
    <property type="match status" value="1"/>
</dbReference>
<dbReference type="SUPFAM" id="SSF50692">
    <property type="entry name" value="ADC-like"/>
    <property type="match status" value="1"/>
</dbReference>
<dbReference type="InterPro" id="IPR006963">
    <property type="entry name" value="Mopterin_OxRdtase_4Fe-4S_dom"/>
</dbReference>
<organism evidence="7 8">
    <name type="scientific">Candidatus Seongchinamella marina</name>
    <dbReference type="NCBI Taxonomy" id="2518990"/>
    <lineage>
        <taxon>Bacteria</taxon>
        <taxon>Pseudomonadati</taxon>
        <taxon>Pseudomonadota</taxon>
        <taxon>Gammaproteobacteria</taxon>
        <taxon>Cellvibrionales</taxon>
        <taxon>Halieaceae</taxon>
        <taxon>Seongchinamella</taxon>
    </lineage>
</organism>
<feature type="domain" description="4Fe-4S Mo/W bis-MGD-type" evidence="6">
    <location>
        <begin position="3"/>
        <end position="57"/>
    </location>
</feature>
<dbReference type="InterPro" id="IPR006656">
    <property type="entry name" value="Mopterin_OxRdtase"/>
</dbReference>
<name>A0ABT3SRI8_9GAMM</name>
<dbReference type="SUPFAM" id="SSF53706">
    <property type="entry name" value="Formate dehydrogenase/DMSO reductase, domains 1-3"/>
    <property type="match status" value="1"/>
</dbReference>
<dbReference type="Gene3D" id="3.40.228.10">
    <property type="entry name" value="Dimethylsulfoxide Reductase, domain 2"/>
    <property type="match status" value="1"/>
</dbReference>
<evidence type="ECO:0000256" key="5">
    <source>
        <dbReference type="SAM" id="MobiDB-lite"/>
    </source>
</evidence>
<dbReference type="SMART" id="SM00926">
    <property type="entry name" value="Molybdop_Fe4S4"/>
    <property type="match status" value="1"/>
</dbReference>
<dbReference type="Gene3D" id="2.40.40.20">
    <property type="match status" value="1"/>
</dbReference>
<sequence>MTKQQKHVMCRSCHAHCGLVVDFEDGLPTATHGDKDNPAFAGFSCIKGRRLVNHHTLPSRLLSSKKRRPDGQHYDIHWQDAAAEMAEKLQGIIAEHGPDSVAMYIGTFGYNNLNAHAYSLALMDAMGSAMKFTSVTIDQPGKGIALSCHGPWLAGPYRVDEWDGLMLVGTNPVISMNGGLGMNPAKRLFDARKRGMELIVVDPRKTESAKEADIYLQCRPGEDPLILGAIAKIILEEARYNKSFVDAEVEGLDALKATLAPFDPGKVAAHAGIDSEQLVKAAHMLSGWKRGSISVGTGPNMSGFGNATEYLNLALTSLMGHWRQAGEVKQNSGVFITPAPAIAASPGPMPAWGFGRKMRVRDLEESASGLPTGALADEILTPGEGQIKALICLGGNPMLAWPDQIKTYEAMQALDLLVCFDPRMSKTCELADYIIAPKLHYEIKGCTAAPELFGMFGAGWGFEGPYGQVSDPILDVPEGSDLCEEYQFIHRVATEMNKTLNVKSFALFGDPQEQDRQATPVPPGETPDPMASWSISLRGSPVAISDAFDDPEAHRGKMFDRPPTTVEPKPDDWQGKLDIGNPSMLAELEEISQRLAQSDSLDDQDYPFRMISRRINEVLNSSWHEDPVQSKRVGHHPAFIHPDDLADLGLSDGQVVEIESARAMISCVAKAASEVRPGCVAIPHSWGTSPNEKEDPLGQGGNTGRLSFSDRDFDRRTGIPRMSSIPIRIRAAAAG</sequence>
<proteinExistence type="inferred from homology"/>